<evidence type="ECO:0000313" key="4">
    <source>
        <dbReference type="Proteomes" id="UP000002318"/>
    </source>
</evidence>
<reference evidence="3 4" key="1">
    <citation type="journal article" date="2010" name="Stand. Genomic Sci.">
        <title>Complete genome sequence of Spirochaeta smaragdinae type strain (SEBR 4228).</title>
        <authorList>
            <person name="Mavromatis K."/>
            <person name="Yasawong M."/>
            <person name="Chertkov O."/>
            <person name="Lapidus A."/>
            <person name="Lucas S."/>
            <person name="Nolan M."/>
            <person name="Del Rio T.G."/>
            <person name="Tice H."/>
            <person name="Cheng J.F."/>
            <person name="Pitluck S."/>
            <person name="Liolios K."/>
            <person name="Ivanova N."/>
            <person name="Tapia R."/>
            <person name="Han C."/>
            <person name="Bruce D."/>
            <person name="Goodwin L."/>
            <person name="Pati A."/>
            <person name="Chen A."/>
            <person name="Palaniappan K."/>
            <person name="Land M."/>
            <person name="Hauser L."/>
            <person name="Chang Y.J."/>
            <person name="Jeffries C.D."/>
            <person name="Detter J.C."/>
            <person name="Rohde M."/>
            <person name="Brambilla E."/>
            <person name="Spring S."/>
            <person name="Goker M."/>
            <person name="Sikorski J."/>
            <person name="Woyke T."/>
            <person name="Bristow J."/>
            <person name="Eisen J.A."/>
            <person name="Markowitz V."/>
            <person name="Hugenholtz P."/>
            <person name="Klenk H.P."/>
            <person name="Kyrpides N.C."/>
        </authorList>
    </citation>
    <scope>NUCLEOTIDE SEQUENCE [LARGE SCALE GENOMIC DNA]</scope>
    <source>
        <strain evidence="4">DSM 11293 / JCM 15392 / SEBR 4228</strain>
    </source>
</reference>
<proteinExistence type="predicted"/>
<dbReference type="OrthoDB" id="9805566at2"/>
<dbReference type="InterPro" id="IPR006665">
    <property type="entry name" value="OmpA-like"/>
</dbReference>
<keyword evidence="4" id="KW-1185">Reference proteome</keyword>
<dbReference type="Gene3D" id="3.30.1330.60">
    <property type="entry name" value="OmpA-like domain"/>
    <property type="match status" value="1"/>
</dbReference>
<dbReference type="PROSITE" id="PS51123">
    <property type="entry name" value="OMPA_2"/>
    <property type="match status" value="1"/>
</dbReference>
<dbReference type="PANTHER" id="PTHR30329">
    <property type="entry name" value="STATOR ELEMENT OF FLAGELLAR MOTOR COMPLEX"/>
    <property type="match status" value="1"/>
</dbReference>
<dbReference type="KEGG" id="ssm:Spirs_0469"/>
<dbReference type="InterPro" id="IPR036737">
    <property type="entry name" value="OmpA-like_sf"/>
</dbReference>
<evidence type="ECO:0000259" key="2">
    <source>
        <dbReference type="PROSITE" id="PS51123"/>
    </source>
</evidence>
<protein>
    <submittedName>
        <fullName evidence="3">OmpA/MotB domain protein</fullName>
    </submittedName>
</protein>
<dbReference type="Pfam" id="PF00691">
    <property type="entry name" value="OmpA"/>
    <property type="match status" value="1"/>
</dbReference>
<dbReference type="PANTHER" id="PTHR30329:SF21">
    <property type="entry name" value="LIPOPROTEIN YIAD-RELATED"/>
    <property type="match status" value="1"/>
</dbReference>
<gene>
    <name evidence="3" type="ordered locus">Spirs_0469</name>
</gene>
<sequence>MTERYGKLTLCLLLMLMLSGILPVSAVEFAYKSALDDQYRILSKVDERVYINGTYSHHANILNKISAKVVEVQDDKAKIEATFLTSESREGNVTVYELNQEYESTFWRSRLGRYEIAPIYYMPVVRDVPTFPDRDLKPGDSWQADGEEVHDLRQGYGIPDPFLFPMTVNYRYLGEGTYEGKNADLISIQYSIAQRADSYYDRYPLYPRRITGYSDQIMYWDRQEGQPMAYEENFSIVFDLSNGDSYEFTGTATARQVRSRSMDKETVKDELERRIAENGIPDAGVRVGDDGVIISLENIQFKADSAVPLPGEMDKLKRVVSLLKLYPDRDILVTGHTALAGTAEGRMALSLERARTVAAFLKDELNIDDDRLMIEGKGAGAPVAPNDTEEGKRKNRRVEITILEN</sequence>
<dbReference type="RefSeq" id="WP_013253080.1">
    <property type="nucleotide sequence ID" value="NC_014364.1"/>
</dbReference>
<evidence type="ECO:0000313" key="3">
    <source>
        <dbReference type="EMBL" id="ADK79616.1"/>
    </source>
</evidence>
<dbReference type="SUPFAM" id="SSF103088">
    <property type="entry name" value="OmpA-like"/>
    <property type="match status" value="1"/>
</dbReference>
<dbReference type="eggNOG" id="COG2885">
    <property type="taxonomic scope" value="Bacteria"/>
</dbReference>
<keyword evidence="1" id="KW-0472">Membrane</keyword>
<dbReference type="CDD" id="cd07185">
    <property type="entry name" value="OmpA_C-like"/>
    <property type="match status" value="1"/>
</dbReference>
<dbReference type="InterPro" id="IPR050330">
    <property type="entry name" value="Bact_OuterMem_StrucFunc"/>
</dbReference>
<dbReference type="EMBL" id="CP002116">
    <property type="protein sequence ID" value="ADK79616.1"/>
    <property type="molecule type" value="Genomic_DNA"/>
</dbReference>
<name>E1RB86_SEDSS</name>
<dbReference type="AlphaFoldDB" id="E1RB86"/>
<organism evidence="3 4">
    <name type="scientific">Sediminispirochaeta smaragdinae (strain DSM 11293 / JCM 15392 / SEBR 4228)</name>
    <name type="common">Spirochaeta smaragdinae</name>
    <dbReference type="NCBI Taxonomy" id="573413"/>
    <lineage>
        <taxon>Bacteria</taxon>
        <taxon>Pseudomonadati</taxon>
        <taxon>Spirochaetota</taxon>
        <taxon>Spirochaetia</taxon>
        <taxon>Spirochaetales</taxon>
        <taxon>Spirochaetaceae</taxon>
        <taxon>Sediminispirochaeta</taxon>
    </lineage>
</organism>
<dbReference type="GO" id="GO:0016020">
    <property type="term" value="C:membrane"/>
    <property type="evidence" value="ECO:0007669"/>
    <property type="project" value="UniProtKB-UniRule"/>
</dbReference>
<dbReference type="Proteomes" id="UP000002318">
    <property type="component" value="Chromosome"/>
</dbReference>
<feature type="domain" description="OmpA-like" evidence="2">
    <location>
        <begin position="288"/>
        <end position="405"/>
    </location>
</feature>
<evidence type="ECO:0000256" key="1">
    <source>
        <dbReference type="PROSITE-ProRule" id="PRU00473"/>
    </source>
</evidence>
<dbReference type="STRING" id="573413.Spirs_0469"/>
<dbReference type="HOGENOM" id="CLU_045523_1_0_12"/>
<accession>E1RB86</accession>